<evidence type="ECO:0000313" key="3">
    <source>
        <dbReference type="Proteomes" id="UP001321473"/>
    </source>
</evidence>
<keyword evidence="3" id="KW-1185">Reference proteome</keyword>
<sequence length="273" mass="29975">MSYHPLQGSAAVSRQPHTRMTRQHRSFGCDSLHRDSCGRLLFPELGRLACPICKVRQTLLSLTGEHLRHQRSTRPHPLVAALEQHPAGYVTESRAQGSRVGRIHRYLRPLWPSVQGLDNQRHLSLSLAFGVDLQGEAIAYEVFTSALDVASLRYFDWTPLVISVSLNPSSLVSSTSANDICRSPLAVATSSSGVKGSFGDHRLRKPPEGTRASWTSLTVGSEIPGGFFSCSMQTEPCDNRSRAQCPFTQKTTTRAVAPSPSVKSSCFYRLAVK</sequence>
<proteinExistence type="predicted"/>
<gene>
    <name evidence="2" type="ORF">V5799_005514</name>
</gene>
<dbReference type="EMBL" id="JARKHS020025105">
    <property type="protein sequence ID" value="KAK8767705.1"/>
    <property type="molecule type" value="Genomic_DNA"/>
</dbReference>
<dbReference type="AlphaFoldDB" id="A0AAQ4DZ15"/>
<organism evidence="2 3">
    <name type="scientific">Amblyomma americanum</name>
    <name type="common">Lone star tick</name>
    <dbReference type="NCBI Taxonomy" id="6943"/>
    <lineage>
        <taxon>Eukaryota</taxon>
        <taxon>Metazoa</taxon>
        <taxon>Ecdysozoa</taxon>
        <taxon>Arthropoda</taxon>
        <taxon>Chelicerata</taxon>
        <taxon>Arachnida</taxon>
        <taxon>Acari</taxon>
        <taxon>Parasitiformes</taxon>
        <taxon>Ixodida</taxon>
        <taxon>Ixodoidea</taxon>
        <taxon>Ixodidae</taxon>
        <taxon>Amblyomminae</taxon>
        <taxon>Amblyomma</taxon>
    </lineage>
</organism>
<comment type="caution">
    <text evidence="2">The sequence shown here is derived from an EMBL/GenBank/DDBJ whole genome shotgun (WGS) entry which is preliminary data.</text>
</comment>
<evidence type="ECO:0000313" key="2">
    <source>
        <dbReference type="EMBL" id="KAK8767705.1"/>
    </source>
</evidence>
<accession>A0AAQ4DZ15</accession>
<name>A0AAQ4DZ15_AMBAM</name>
<dbReference type="Proteomes" id="UP001321473">
    <property type="component" value="Unassembled WGS sequence"/>
</dbReference>
<feature type="region of interest" description="Disordered" evidence="1">
    <location>
        <begin position="1"/>
        <end position="22"/>
    </location>
</feature>
<evidence type="ECO:0000256" key="1">
    <source>
        <dbReference type="SAM" id="MobiDB-lite"/>
    </source>
</evidence>
<protein>
    <submittedName>
        <fullName evidence="2">Uncharacterized protein</fullName>
    </submittedName>
</protein>
<reference evidence="2 3" key="1">
    <citation type="journal article" date="2023" name="Arcadia Sci">
        <title>De novo assembly of a long-read Amblyomma americanum tick genome.</title>
        <authorList>
            <person name="Chou S."/>
            <person name="Poskanzer K.E."/>
            <person name="Rollins M."/>
            <person name="Thuy-Boun P.S."/>
        </authorList>
    </citation>
    <scope>NUCLEOTIDE SEQUENCE [LARGE SCALE GENOMIC DNA]</scope>
    <source>
        <strain evidence="2">F_SG_1</strain>
        <tissue evidence="2">Salivary glands</tissue>
    </source>
</reference>